<dbReference type="EMBL" id="GBRH01196689">
    <property type="protein sequence ID" value="JAE01207.1"/>
    <property type="molecule type" value="Transcribed_RNA"/>
</dbReference>
<accession>A0A0A9EM78</accession>
<protein>
    <submittedName>
        <fullName evidence="1">Uncharacterized protein</fullName>
    </submittedName>
</protein>
<organism evidence="1">
    <name type="scientific">Arundo donax</name>
    <name type="common">Giant reed</name>
    <name type="synonym">Donax arundinaceus</name>
    <dbReference type="NCBI Taxonomy" id="35708"/>
    <lineage>
        <taxon>Eukaryota</taxon>
        <taxon>Viridiplantae</taxon>
        <taxon>Streptophyta</taxon>
        <taxon>Embryophyta</taxon>
        <taxon>Tracheophyta</taxon>
        <taxon>Spermatophyta</taxon>
        <taxon>Magnoliopsida</taxon>
        <taxon>Liliopsida</taxon>
        <taxon>Poales</taxon>
        <taxon>Poaceae</taxon>
        <taxon>PACMAD clade</taxon>
        <taxon>Arundinoideae</taxon>
        <taxon>Arundineae</taxon>
        <taxon>Arundo</taxon>
    </lineage>
</organism>
<proteinExistence type="predicted"/>
<name>A0A0A9EM78_ARUDO</name>
<evidence type="ECO:0000313" key="1">
    <source>
        <dbReference type="EMBL" id="JAE01207.1"/>
    </source>
</evidence>
<reference evidence="1" key="1">
    <citation type="submission" date="2014-09" db="EMBL/GenBank/DDBJ databases">
        <authorList>
            <person name="Magalhaes I.L.F."/>
            <person name="Oliveira U."/>
            <person name="Santos F.R."/>
            <person name="Vidigal T.H.D.A."/>
            <person name="Brescovit A.D."/>
            <person name="Santos A.J."/>
        </authorList>
    </citation>
    <scope>NUCLEOTIDE SEQUENCE</scope>
    <source>
        <tissue evidence="1">Shoot tissue taken approximately 20 cm above the soil surface</tissue>
    </source>
</reference>
<sequence length="73" mass="8679">MHGKICFRLNRSTLGLCGAGFTKPQNRTNRNRRNRAIFKNCYSTSFDKPSGFLFELERFCRKPWFSSGFQRFF</sequence>
<reference evidence="1" key="2">
    <citation type="journal article" date="2015" name="Data Brief">
        <title>Shoot transcriptome of the giant reed, Arundo donax.</title>
        <authorList>
            <person name="Barrero R.A."/>
            <person name="Guerrero F.D."/>
            <person name="Moolhuijzen P."/>
            <person name="Goolsby J.A."/>
            <person name="Tidwell J."/>
            <person name="Bellgard S.E."/>
            <person name="Bellgard M.I."/>
        </authorList>
    </citation>
    <scope>NUCLEOTIDE SEQUENCE</scope>
    <source>
        <tissue evidence="1">Shoot tissue taken approximately 20 cm above the soil surface</tissue>
    </source>
</reference>
<dbReference type="AlphaFoldDB" id="A0A0A9EM78"/>